<keyword evidence="1" id="KW-1133">Transmembrane helix</keyword>
<keyword evidence="1" id="KW-0472">Membrane</keyword>
<sequence length="220" mass="24378">MKGETVVRVTLWVLWSLWVIACAVLALGAIANHLASRTQTLPLLLSPGATAEVTVYRFIDDQLRLRLRYAEDDTEADPEVLLRIDTPTGHGDFRAGERSGVAGQGINRRLASVESSGLMASYFGYGRGDALPRGRSWLRVTVLEVDPALAGRAAVIELQPPLDLLKLTDLDYVWLWPFFFWKVAALFLLIPGGALAVFTFTLRRWQRRASKQPISAADTD</sequence>
<evidence type="ECO:0000256" key="1">
    <source>
        <dbReference type="SAM" id="Phobius"/>
    </source>
</evidence>
<protein>
    <submittedName>
        <fullName evidence="2">Membrane protein</fullName>
    </submittedName>
</protein>
<organism evidence="2 3">
    <name type="scientific">Stenotrophomonas geniculata N1</name>
    <dbReference type="NCBI Taxonomy" id="1167641"/>
    <lineage>
        <taxon>Bacteria</taxon>
        <taxon>Pseudomonadati</taxon>
        <taxon>Pseudomonadota</taxon>
        <taxon>Gammaproteobacteria</taxon>
        <taxon>Lysobacterales</taxon>
        <taxon>Lysobacteraceae</taxon>
        <taxon>Stenotrophomonas</taxon>
    </lineage>
</organism>
<reference evidence="2 3" key="1">
    <citation type="journal article" date="2012" name="J. Bacteriol.">
        <title>Genome sequence of a novel nicotine-degrading strain, Pseudomonas geniculata N1.</title>
        <authorList>
            <person name="Tang H."/>
            <person name="Yu H."/>
            <person name="Tai C."/>
            <person name="Huang K."/>
            <person name="Liu Y."/>
            <person name="Wang L."/>
            <person name="Yao Y."/>
            <person name="Wu G."/>
            <person name="Xu P."/>
        </authorList>
    </citation>
    <scope>NUCLEOTIDE SEQUENCE [LARGE SCALE GENOMIC DNA]</scope>
    <source>
        <strain evidence="2 3">N1</strain>
    </source>
</reference>
<feature type="transmembrane region" description="Helical" evidence="1">
    <location>
        <begin position="12"/>
        <end position="35"/>
    </location>
</feature>
<dbReference type="OrthoDB" id="6044154at2"/>
<evidence type="ECO:0000313" key="3">
    <source>
        <dbReference type="Proteomes" id="UP000036890"/>
    </source>
</evidence>
<comment type="caution">
    <text evidence="2">The sequence shown here is derived from an EMBL/GenBank/DDBJ whole genome shotgun (WGS) entry which is preliminary data.</text>
</comment>
<evidence type="ECO:0000313" key="2">
    <source>
        <dbReference type="EMBL" id="KOE98593.1"/>
    </source>
</evidence>
<name>A0A0L8A8A0_9GAMM</name>
<dbReference type="PROSITE" id="PS51257">
    <property type="entry name" value="PROKAR_LIPOPROTEIN"/>
    <property type="match status" value="1"/>
</dbReference>
<gene>
    <name evidence="2" type="ORF">W7K_13995</name>
</gene>
<accession>A0A0L8A8A0</accession>
<dbReference type="RefSeq" id="WP_010482788.1">
    <property type="nucleotide sequence ID" value="NZ_AJLO02000027.1"/>
</dbReference>
<dbReference type="AlphaFoldDB" id="A0A0L8A8A0"/>
<feature type="transmembrane region" description="Helical" evidence="1">
    <location>
        <begin position="179"/>
        <end position="202"/>
    </location>
</feature>
<dbReference type="Proteomes" id="UP000036890">
    <property type="component" value="Unassembled WGS sequence"/>
</dbReference>
<keyword evidence="1" id="KW-0812">Transmembrane</keyword>
<proteinExistence type="predicted"/>
<dbReference type="EMBL" id="AJLO02000027">
    <property type="protein sequence ID" value="KOE98593.1"/>
    <property type="molecule type" value="Genomic_DNA"/>
</dbReference>